<gene>
    <name evidence="1" type="ORF">ABS772_26180</name>
</gene>
<dbReference type="EMBL" id="JBELQE010000135">
    <property type="protein sequence ID" value="MER2253417.1"/>
    <property type="molecule type" value="Genomic_DNA"/>
</dbReference>
<dbReference type="Proteomes" id="UP001480955">
    <property type="component" value="Unassembled WGS sequence"/>
</dbReference>
<proteinExistence type="predicted"/>
<organism evidence="1 2">
    <name type="scientific">Methylorubrum podarium</name>
    <dbReference type="NCBI Taxonomy" id="200476"/>
    <lineage>
        <taxon>Bacteria</taxon>
        <taxon>Pseudomonadati</taxon>
        <taxon>Pseudomonadota</taxon>
        <taxon>Alphaproteobacteria</taxon>
        <taxon>Hyphomicrobiales</taxon>
        <taxon>Methylobacteriaceae</taxon>
        <taxon>Methylorubrum</taxon>
    </lineage>
</organism>
<comment type="caution">
    <text evidence="1">The sequence shown here is derived from an EMBL/GenBank/DDBJ whole genome shotgun (WGS) entry which is preliminary data.</text>
</comment>
<protein>
    <submittedName>
        <fullName evidence="1">Uncharacterized protein</fullName>
    </submittedName>
</protein>
<reference evidence="1 2" key="1">
    <citation type="submission" date="2024-06" db="EMBL/GenBank/DDBJ databases">
        <authorList>
            <person name="Campbell A.G."/>
        </authorList>
    </citation>
    <scope>NUCLEOTIDE SEQUENCE [LARGE SCALE GENOMIC DNA]</scope>
    <source>
        <strain evidence="1 2">EM12</strain>
    </source>
</reference>
<sequence length="87" mass="9258">MSSHDRERATVLHAWPEVRGLQVVVTESKEPPSTVRVGIRSPSGDWAGVADIDSVDPSARARAISLGDTVREALIIAAALWALEEGA</sequence>
<dbReference type="RefSeq" id="WP_350397619.1">
    <property type="nucleotide sequence ID" value="NZ_JBELQE010000135.1"/>
</dbReference>
<keyword evidence="2" id="KW-1185">Reference proteome</keyword>
<accession>A0ABV1QVG7</accession>
<name>A0ABV1QVG7_9HYPH</name>
<evidence type="ECO:0000313" key="1">
    <source>
        <dbReference type="EMBL" id="MER2253417.1"/>
    </source>
</evidence>
<evidence type="ECO:0000313" key="2">
    <source>
        <dbReference type="Proteomes" id="UP001480955"/>
    </source>
</evidence>